<gene>
    <name evidence="2" type="ORF">HNY73_006027</name>
</gene>
<name>A0A8T0FQV9_ARGBR</name>
<reference evidence="2" key="1">
    <citation type="journal article" date="2020" name="bioRxiv">
        <title>Chromosome-level reference genome of the European wasp spider Argiope bruennichi: a resource for studies on range expansion and evolutionary adaptation.</title>
        <authorList>
            <person name="Sheffer M.M."/>
            <person name="Hoppe A."/>
            <person name="Krehenwinkel H."/>
            <person name="Uhl G."/>
            <person name="Kuss A.W."/>
            <person name="Jensen L."/>
            <person name="Jensen C."/>
            <person name="Gillespie R.G."/>
            <person name="Hoff K.J."/>
            <person name="Prost S."/>
        </authorList>
    </citation>
    <scope>NUCLEOTIDE SEQUENCE</scope>
</reference>
<dbReference type="Proteomes" id="UP000807504">
    <property type="component" value="Unassembled WGS sequence"/>
</dbReference>
<dbReference type="OMA" id="NHENFPI"/>
<keyword evidence="3" id="KW-1185">Reference proteome</keyword>
<sequence length="232" mass="26118">MTLLRVLLMSGAIIVSVQTFPSTTRDYEKKSTAELEAKETTDSIPVHTEDPQTMLEIQTNSDGESSTIEFVLKSPKEGMSIQKGSAREKYTISNLTMKNEAEKLNLLDSSKANEIESDRKDELYKLNITVVSKIGDFPTDIQIKRDQWLFNPQEMSSIMGGLPKYYYDAAKPIRPFPELSETEKGVAINSEKRPVNLQAPLVEKSNQPPETGGPLLYPQSVFSREIDVPFYF</sequence>
<comment type="caution">
    <text evidence="2">The sequence shown here is derived from an EMBL/GenBank/DDBJ whole genome shotgun (WGS) entry which is preliminary data.</text>
</comment>
<reference evidence="2" key="2">
    <citation type="submission" date="2020-06" db="EMBL/GenBank/DDBJ databases">
        <authorList>
            <person name="Sheffer M."/>
        </authorList>
    </citation>
    <scope>NUCLEOTIDE SEQUENCE</scope>
</reference>
<organism evidence="2 3">
    <name type="scientific">Argiope bruennichi</name>
    <name type="common">Wasp spider</name>
    <name type="synonym">Aranea bruennichi</name>
    <dbReference type="NCBI Taxonomy" id="94029"/>
    <lineage>
        <taxon>Eukaryota</taxon>
        <taxon>Metazoa</taxon>
        <taxon>Ecdysozoa</taxon>
        <taxon>Arthropoda</taxon>
        <taxon>Chelicerata</taxon>
        <taxon>Arachnida</taxon>
        <taxon>Araneae</taxon>
        <taxon>Araneomorphae</taxon>
        <taxon>Entelegynae</taxon>
        <taxon>Araneoidea</taxon>
        <taxon>Araneidae</taxon>
        <taxon>Argiope</taxon>
    </lineage>
</organism>
<dbReference type="OrthoDB" id="6422644at2759"/>
<dbReference type="EMBL" id="JABXBU010000011">
    <property type="protein sequence ID" value="KAF8791103.1"/>
    <property type="molecule type" value="Genomic_DNA"/>
</dbReference>
<feature type="signal peptide" evidence="1">
    <location>
        <begin position="1"/>
        <end position="19"/>
    </location>
</feature>
<dbReference type="AlphaFoldDB" id="A0A8T0FQV9"/>
<evidence type="ECO:0000313" key="3">
    <source>
        <dbReference type="Proteomes" id="UP000807504"/>
    </source>
</evidence>
<keyword evidence="1" id="KW-0732">Signal</keyword>
<protein>
    <submittedName>
        <fullName evidence="2">Uncharacterized protein</fullName>
    </submittedName>
</protein>
<proteinExistence type="predicted"/>
<accession>A0A8T0FQV9</accession>
<feature type="chain" id="PRO_5035858647" evidence="1">
    <location>
        <begin position="20"/>
        <end position="232"/>
    </location>
</feature>
<evidence type="ECO:0000313" key="2">
    <source>
        <dbReference type="EMBL" id="KAF8791103.1"/>
    </source>
</evidence>
<evidence type="ECO:0000256" key="1">
    <source>
        <dbReference type="SAM" id="SignalP"/>
    </source>
</evidence>